<reference evidence="7" key="1">
    <citation type="submission" date="2024-05" db="EMBL/GenBank/DDBJ databases">
        <title>Pontimicrobium maritimus sp. nov., isolated form sea water.</title>
        <authorList>
            <person name="Muhammad N."/>
            <person name="Vuong T.Q."/>
            <person name="Han H.L."/>
            <person name="Kim S.-G."/>
        </authorList>
    </citation>
    <scope>NUCLEOTIDE SEQUENCE</scope>
    <source>
        <strain evidence="7">SW4</strain>
    </source>
</reference>
<proteinExistence type="inferred from homology"/>
<evidence type="ECO:0000259" key="6">
    <source>
        <dbReference type="Pfam" id="PF00881"/>
    </source>
</evidence>
<evidence type="ECO:0000256" key="2">
    <source>
        <dbReference type="ARBA" id="ARBA00007118"/>
    </source>
</evidence>
<dbReference type="InterPro" id="IPR029479">
    <property type="entry name" value="Nitroreductase"/>
</dbReference>
<accession>A0AAU7BVU2</accession>
<dbReference type="GO" id="GO:0016491">
    <property type="term" value="F:oxidoreductase activity"/>
    <property type="evidence" value="ECO:0007669"/>
    <property type="project" value="UniProtKB-KW"/>
</dbReference>
<keyword evidence="5" id="KW-0560">Oxidoreductase</keyword>
<keyword evidence="4" id="KW-0288">FMN</keyword>
<dbReference type="PANTHER" id="PTHR43673">
    <property type="entry name" value="NAD(P)H NITROREDUCTASE YDGI-RELATED"/>
    <property type="match status" value="1"/>
</dbReference>
<dbReference type="Gene3D" id="3.40.109.10">
    <property type="entry name" value="NADH Oxidase"/>
    <property type="match status" value="1"/>
</dbReference>
<gene>
    <name evidence="7" type="ORF">ABGB03_05820</name>
</gene>
<organism evidence="7">
    <name type="scientific">Pontimicrobium sp. SW4</name>
    <dbReference type="NCBI Taxonomy" id="3153519"/>
    <lineage>
        <taxon>Bacteria</taxon>
        <taxon>Pseudomonadati</taxon>
        <taxon>Bacteroidota</taxon>
        <taxon>Flavobacteriia</taxon>
        <taxon>Flavobacteriales</taxon>
        <taxon>Flavobacteriaceae</taxon>
        <taxon>Pontimicrobium</taxon>
    </lineage>
</organism>
<evidence type="ECO:0000256" key="1">
    <source>
        <dbReference type="ARBA" id="ARBA00001917"/>
    </source>
</evidence>
<protein>
    <submittedName>
        <fullName evidence="7">Nitroreductase family protein</fullName>
    </submittedName>
</protein>
<keyword evidence="3" id="KW-0285">Flavoprotein</keyword>
<evidence type="ECO:0000313" key="7">
    <source>
        <dbReference type="EMBL" id="XBG62419.1"/>
    </source>
</evidence>
<feature type="domain" description="Nitroreductase" evidence="6">
    <location>
        <begin position="8"/>
        <end position="185"/>
    </location>
</feature>
<dbReference type="RefSeq" id="WP_347925623.1">
    <property type="nucleotide sequence ID" value="NZ_CP157199.1"/>
</dbReference>
<sequence length="209" mass="24001">MNIIEKLEWRYATKKFDSKTLITKGQLDVLKAAFNLTATSYGLQPIKLVIISDKELQKELVQYSMDQEQVAEASHVLVFCTECNIDKAYIETYFKRVQQIRHTPNSILNPFKEFLIDDFNNRSIENIKNWAIKQAYLAMGNLLTVCAIEGIDACPMEGFEPSAYDELLLLKEKGLESALVMPIGYRAEDDMFASFKKVRKEIKNSIIEI</sequence>
<evidence type="ECO:0000256" key="3">
    <source>
        <dbReference type="ARBA" id="ARBA00022630"/>
    </source>
</evidence>
<comment type="cofactor">
    <cofactor evidence="1">
        <name>FMN</name>
        <dbReference type="ChEBI" id="CHEBI:58210"/>
    </cofactor>
</comment>
<evidence type="ECO:0000256" key="4">
    <source>
        <dbReference type="ARBA" id="ARBA00022643"/>
    </source>
</evidence>
<dbReference type="PANTHER" id="PTHR43673:SF2">
    <property type="entry name" value="NITROREDUCTASE"/>
    <property type="match status" value="1"/>
</dbReference>
<dbReference type="Pfam" id="PF00881">
    <property type="entry name" value="Nitroreductase"/>
    <property type="match status" value="1"/>
</dbReference>
<evidence type="ECO:0000256" key="5">
    <source>
        <dbReference type="ARBA" id="ARBA00023002"/>
    </source>
</evidence>
<dbReference type="EMBL" id="CP157199">
    <property type="protein sequence ID" value="XBG62419.1"/>
    <property type="molecule type" value="Genomic_DNA"/>
</dbReference>
<dbReference type="InterPro" id="IPR000415">
    <property type="entry name" value="Nitroreductase-like"/>
</dbReference>
<comment type="similarity">
    <text evidence="2">Belongs to the nitroreductase family.</text>
</comment>
<dbReference type="SUPFAM" id="SSF55469">
    <property type="entry name" value="FMN-dependent nitroreductase-like"/>
    <property type="match status" value="1"/>
</dbReference>
<name>A0AAU7BVU2_9FLAO</name>
<dbReference type="AlphaFoldDB" id="A0AAU7BVU2"/>